<comment type="catalytic activity">
    <reaction evidence="11">
        <text>2 Fe(III)-[cytochrome b5] + NADH = 2 Fe(II)-[cytochrome b5] + NAD(+) + H(+)</text>
        <dbReference type="Rhea" id="RHEA:46680"/>
        <dbReference type="Rhea" id="RHEA-COMP:10438"/>
        <dbReference type="Rhea" id="RHEA-COMP:10439"/>
        <dbReference type="ChEBI" id="CHEBI:15378"/>
        <dbReference type="ChEBI" id="CHEBI:29033"/>
        <dbReference type="ChEBI" id="CHEBI:29034"/>
        <dbReference type="ChEBI" id="CHEBI:57540"/>
        <dbReference type="ChEBI" id="CHEBI:57945"/>
        <dbReference type="EC" id="1.6.2.2"/>
    </reaction>
</comment>
<dbReference type="SMART" id="SM01117">
    <property type="entry name" value="Cyt-b5"/>
    <property type="match status" value="1"/>
</dbReference>
<dbReference type="EC" id="1.6.2.2" evidence="2"/>
<dbReference type="InterPro" id="IPR036400">
    <property type="entry name" value="Cyt_B5-like_heme/steroid_sf"/>
</dbReference>
<keyword evidence="8" id="KW-0520">NAD</keyword>
<dbReference type="InterPro" id="IPR001433">
    <property type="entry name" value="OxRdtase_FAD/NAD-bd"/>
</dbReference>
<dbReference type="PROSITE" id="PS51203">
    <property type="entry name" value="CS"/>
    <property type="match status" value="1"/>
</dbReference>
<dbReference type="AlphaFoldDB" id="A0A7R8W9R8"/>
<dbReference type="SUPFAM" id="SSF52343">
    <property type="entry name" value="Ferredoxin reductase-like, C-terminal NADP-linked domain"/>
    <property type="match status" value="1"/>
</dbReference>
<dbReference type="InterPro" id="IPR017927">
    <property type="entry name" value="FAD-bd_FR_type"/>
</dbReference>
<dbReference type="Gene3D" id="2.40.30.10">
    <property type="entry name" value="Translation factors"/>
    <property type="match status" value="1"/>
</dbReference>
<dbReference type="PANTHER" id="PTHR46237:SF1">
    <property type="entry name" value="CYTOCHROME B5 REDUCTASE 4"/>
    <property type="match status" value="1"/>
</dbReference>
<dbReference type="Pfam" id="PF00175">
    <property type="entry name" value="NAD_binding_1"/>
    <property type="match status" value="1"/>
</dbReference>
<name>A0A7R8W9R8_9CRUS</name>
<evidence type="ECO:0000256" key="7">
    <source>
        <dbReference type="ARBA" id="ARBA00023004"/>
    </source>
</evidence>
<dbReference type="InterPro" id="IPR008978">
    <property type="entry name" value="HSP20-like_chaperone"/>
</dbReference>
<dbReference type="GO" id="GO:0020037">
    <property type="term" value="F:heme binding"/>
    <property type="evidence" value="ECO:0007669"/>
    <property type="project" value="InterPro"/>
</dbReference>
<evidence type="ECO:0000256" key="1">
    <source>
        <dbReference type="ARBA" id="ARBA00006105"/>
    </source>
</evidence>
<evidence type="ECO:0000256" key="3">
    <source>
        <dbReference type="ARBA" id="ARBA00022339"/>
    </source>
</evidence>
<accession>A0A7R8W9R8</accession>
<reference evidence="13" key="1">
    <citation type="submission" date="2020-11" db="EMBL/GenBank/DDBJ databases">
        <authorList>
            <person name="Tran Van P."/>
        </authorList>
    </citation>
    <scope>NUCLEOTIDE SEQUENCE</scope>
</reference>
<dbReference type="InterPro" id="IPR051872">
    <property type="entry name" value="Cytochrome_b5/Flavoprotein_Rdt"/>
</dbReference>
<gene>
    <name evidence="13" type="ORF">CTOB1V02_LOCUS3376</name>
</gene>
<dbReference type="Gene3D" id="3.10.120.10">
    <property type="entry name" value="Cytochrome b5-like heme/steroid binding domain"/>
    <property type="match status" value="1"/>
</dbReference>
<dbReference type="InterPro" id="IPR017938">
    <property type="entry name" value="Riboflavin_synthase-like_b-brl"/>
</dbReference>
<dbReference type="Gene3D" id="3.40.50.80">
    <property type="entry name" value="Nucleotide-binding domain of ferredoxin-NADP reductase (FNR) module"/>
    <property type="match status" value="1"/>
</dbReference>
<evidence type="ECO:0000256" key="8">
    <source>
        <dbReference type="ARBA" id="ARBA00023027"/>
    </source>
</evidence>
<dbReference type="PRINTS" id="PR00406">
    <property type="entry name" value="CYTB5RDTASE"/>
</dbReference>
<feature type="compositionally biased region" description="Polar residues" evidence="12">
    <location>
        <begin position="28"/>
        <end position="51"/>
    </location>
</feature>
<dbReference type="EMBL" id="OB660570">
    <property type="protein sequence ID" value="CAD7225435.1"/>
    <property type="molecule type" value="Genomic_DNA"/>
</dbReference>
<dbReference type="Pfam" id="PF00970">
    <property type="entry name" value="FAD_binding_6"/>
    <property type="match status" value="1"/>
</dbReference>
<dbReference type="Gene3D" id="2.60.40.790">
    <property type="match status" value="1"/>
</dbReference>
<dbReference type="SUPFAM" id="SSF55856">
    <property type="entry name" value="Cytochrome b5-like heme/steroid binding domain"/>
    <property type="match status" value="1"/>
</dbReference>
<dbReference type="InterPro" id="IPR001199">
    <property type="entry name" value="Cyt_B5-like_heme/steroid-bd"/>
</dbReference>
<evidence type="ECO:0000256" key="10">
    <source>
        <dbReference type="ARBA" id="ARBA00031842"/>
    </source>
</evidence>
<dbReference type="GO" id="GO:0090524">
    <property type="term" value="F:cytochrome-b5 reductase activity, acting on NADH"/>
    <property type="evidence" value="ECO:0007669"/>
    <property type="project" value="UniProtKB-EC"/>
</dbReference>
<dbReference type="PROSITE" id="PS00191">
    <property type="entry name" value="CYTOCHROME_B5_1"/>
    <property type="match status" value="1"/>
</dbReference>
<dbReference type="InterPro" id="IPR008333">
    <property type="entry name" value="Cbr1-like_FAD-bd_dom"/>
</dbReference>
<dbReference type="PRINTS" id="PR00363">
    <property type="entry name" value="CYTOCHROMEB5"/>
</dbReference>
<feature type="compositionally biased region" description="Basic and acidic residues" evidence="12">
    <location>
        <begin position="12"/>
        <end position="27"/>
    </location>
</feature>
<dbReference type="PROSITE" id="PS51384">
    <property type="entry name" value="FAD_FR"/>
    <property type="match status" value="1"/>
</dbReference>
<dbReference type="InterPro" id="IPR007052">
    <property type="entry name" value="CS_dom"/>
</dbReference>
<keyword evidence="5" id="KW-0479">Metal-binding</keyword>
<protein>
    <recommendedName>
        <fullName evidence="3">Cytochrome b5 reductase 4</fullName>
        <ecNumber evidence="2">1.6.2.2</ecNumber>
    </recommendedName>
    <alternativeName>
        <fullName evidence="10">Flavohemoprotein b5/b5R</fullName>
    </alternativeName>
    <alternativeName>
        <fullName evidence="9">cb5/cb5R</fullName>
    </alternativeName>
</protein>
<sequence>MASRSSQPVFNEPEKPEMAADNRKQEPNQKLQLPGTNTLSPTASGSATGNPRNKVALKPGHSLMDWIKLTNSGKDLAGTKGRLLKVSPQELSRHCHRKDHWLAIRGIVYNVTSYLDYHPGGIDELMKGAGIDATKLFNEVHAWVNVQNMLKACVVGKLVQSSLATAVTSMPSTIAKIMLPPSPEESKLIAASHTKPYSWEQTSSTLELIFFDPKATAERSPNDFRSTDLTSELSRDGHSIQIWLRRVLKIDLILEHQVERRCVVLEKEAGRSLSLYLKKSNKASWTSLGEASISEVSSGSVVFLEEPVKLSEKKMVTHDSSLYAFSIPASIWMRVGIGRHIRLRMSQQGVEVVRPYTPIPDSVAVTPANPSDKLYLLVKKYEDGALTPLLDRLKIGDELTVSIPEGTFLTSQIPSMANELICLAAGTGLTPMLGLITWALYEAATRFSGIKLVFFNKTIQDILLQEELEALEKKFPDNFNVLHVLSDETEDFWSGRRGRVSMELLEDILPVAPINQVYFAVCGPSVFSKLTKSLICEAGYSGSQVYLFEG</sequence>
<proteinExistence type="inferred from homology"/>
<dbReference type="InterPro" id="IPR018506">
    <property type="entry name" value="Cyt_B5_heme-BS"/>
</dbReference>
<dbReference type="CDD" id="cd06183">
    <property type="entry name" value="cyt_b5_reduct_like"/>
    <property type="match status" value="1"/>
</dbReference>
<evidence type="ECO:0000256" key="5">
    <source>
        <dbReference type="ARBA" id="ARBA00022723"/>
    </source>
</evidence>
<dbReference type="FunFam" id="3.10.120.10:FF:000001">
    <property type="entry name" value="Cytochrome b5 reductase 4"/>
    <property type="match status" value="1"/>
</dbReference>
<dbReference type="InterPro" id="IPR039261">
    <property type="entry name" value="FNR_nucleotide-bd"/>
</dbReference>
<evidence type="ECO:0000256" key="6">
    <source>
        <dbReference type="ARBA" id="ARBA00023002"/>
    </source>
</evidence>
<evidence type="ECO:0000256" key="2">
    <source>
        <dbReference type="ARBA" id="ARBA00012011"/>
    </source>
</evidence>
<feature type="region of interest" description="Disordered" evidence="12">
    <location>
        <begin position="1"/>
        <end position="53"/>
    </location>
</feature>
<evidence type="ECO:0000256" key="11">
    <source>
        <dbReference type="ARBA" id="ARBA00047682"/>
    </source>
</evidence>
<organism evidence="13">
    <name type="scientific">Cyprideis torosa</name>
    <dbReference type="NCBI Taxonomy" id="163714"/>
    <lineage>
        <taxon>Eukaryota</taxon>
        <taxon>Metazoa</taxon>
        <taxon>Ecdysozoa</taxon>
        <taxon>Arthropoda</taxon>
        <taxon>Crustacea</taxon>
        <taxon>Oligostraca</taxon>
        <taxon>Ostracoda</taxon>
        <taxon>Podocopa</taxon>
        <taxon>Podocopida</taxon>
        <taxon>Cytherocopina</taxon>
        <taxon>Cytheroidea</taxon>
        <taxon>Cytherideidae</taxon>
        <taxon>Cyprideis</taxon>
    </lineage>
</organism>
<dbReference type="SUPFAM" id="SSF63380">
    <property type="entry name" value="Riboflavin synthase domain-like"/>
    <property type="match status" value="1"/>
</dbReference>
<keyword evidence="7" id="KW-0408">Iron</keyword>
<evidence type="ECO:0000313" key="13">
    <source>
        <dbReference type="EMBL" id="CAD7225435.1"/>
    </source>
</evidence>
<comment type="similarity">
    <text evidence="1">Belongs to the flavoprotein pyridine nucleotide cytochrome reductase family.</text>
</comment>
<dbReference type="GO" id="GO:0046872">
    <property type="term" value="F:metal ion binding"/>
    <property type="evidence" value="ECO:0007669"/>
    <property type="project" value="UniProtKB-KW"/>
</dbReference>
<dbReference type="GO" id="GO:0006801">
    <property type="term" value="P:superoxide metabolic process"/>
    <property type="evidence" value="ECO:0007669"/>
    <property type="project" value="TreeGrafter"/>
</dbReference>
<dbReference type="PANTHER" id="PTHR46237">
    <property type="entry name" value="CYTOCHROME B5 REDUCTASE 4 FAMILY MEMBER"/>
    <property type="match status" value="1"/>
</dbReference>
<dbReference type="OrthoDB" id="260519at2759"/>
<evidence type="ECO:0000256" key="12">
    <source>
        <dbReference type="SAM" id="MobiDB-lite"/>
    </source>
</evidence>
<evidence type="ECO:0000256" key="9">
    <source>
        <dbReference type="ARBA" id="ARBA00030883"/>
    </source>
</evidence>
<dbReference type="GO" id="GO:0005783">
    <property type="term" value="C:endoplasmic reticulum"/>
    <property type="evidence" value="ECO:0007669"/>
    <property type="project" value="TreeGrafter"/>
</dbReference>
<keyword evidence="6" id="KW-0560">Oxidoreductase</keyword>
<dbReference type="PROSITE" id="PS50255">
    <property type="entry name" value="CYTOCHROME_B5_2"/>
    <property type="match status" value="1"/>
</dbReference>
<evidence type="ECO:0000256" key="4">
    <source>
        <dbReference type="ARBA" id="ARBA00022617"/>
    </source>
</evidence>
<keyword evidence="4" id="KW-0349">Heme</keyword>
<dbReference type="Pfam" id="PF00173">
    <property type="entry name" value="Cyt-b5"/>
    <property type="match status" value="1"/>
</dbReference>